<keyword evidence="2" id="KW-0808">Transferase</keyword>
<evidence type="ECO:0000313" key="3">
    <source>
        <dbReference type="Proteomes" id="UP001370100"/>
    </source>
</evidence>
<protein>
    <submittedName>
        <fullName evidence="2">Class I SAM-dependent methyltransferase</fullName>
        <ecNumber evidence="2">2.1.1.-</ecNumber>
    </submittedName>
</protein>
<reference evidence="2 3" key="1">
    <citation type="submission" date="2024-03" db="EMBL/GenBank/DDBJ databases">
        <title>Actinomycetospora sp. OC33-EN06, a novel actinomycete isolated from wild orchid (Aerides multiflora).</title>
        <authorList>
            <person name="Suriyachadkun C."/>
        </authorList>
    </citation>
    <scope>NUCLEOTIDE SEQUENCE [LARGE SCALE GENOMIC DNA]</scope>
    <source>
        <strain evidence="2 3">OC33-EN06</strain>
    </source>
</reference>
<proteinExistence type="predicted"/>
<dbReference type="Gene3D" id="3.40.50.150">
    <property type="entry name" value="Vaccinia Virus protein VP39"/>
    <property type="match status" value="1"/>
</dbReference>
<dbReference type="InterPro" id="IPR041698">
    <property type="entry name" value="Methyltransf_25"/>
</dbReference>
<keyword evidence="3" id="KW-1185">Reference proteome</keyword>
<evidence type="ECO:0000313" key="2">
    <source>
        <dbReference type="EMBL" id="MEJ2887261.1"/>
    </source>
</evidence>
<evidence type="ECO:0000259" key="1">
    <source>
        <dbReference type="Pfam" id="PF13649"/>
    </source>
</evidence>
<dbReference type="CDD" id="cd02440">
    <property type="entry name" value="AdoMet_MTases"/>
    <property type="match status" value="1"/>
</dbReference>
<comment type="caution">
    <text evidence="2">The sequence shown here is derived from an EMBL/GenBank/DDBJ whole genome shotgun (WGS) entry which is preliminary data.</text>
</comment>
<dbReference type="Proteomes" id="UP001370100">
    <property type="component" value="Unassembled WGS sequence"/>
</dbReference>
<dbReference type="PANTHER" id="PTHR43464:SF23">
    <property type="entry name" value="JUVENILE HORMONE ACID O-METHYLTRANSFERASE"/>
    <property type="match status" value="1"/>
</dbReference>
<dbReference type="InterPro" id="IPR029063">
    <property type="entry name" value="SAM-dependent_MTases_sf"/>
</dbReference>
<keyword evidence="2" id="KW-0489">Methyltransferase</keyword>
<dbReference type="SUPFAM" id="SSF53335">
    <property type="entry name" value="S-adenosyl-L-methionine-dependent methyltransferases"/>
    <property type="match status" value="1"/>
</dbReference>
<dbReference type="EC" id="2.1.1.-" evidence="2"/>
<organism evidence="2 3">
    <name type="scientific">Actinomycetospora aeridis</name>
    <dbReference type="NCBI Taxonomy" id="3129231"/>
    <lineage>
        <taxon>Bacteria</taxon>
        <taxon>Bacillati</taxon>
        <taxon>Actinomycetota</taxon>
        <taxon>Actinomycetes</taxon>
        <taxon>Pseudonocardiales</taxon>
        <taxon>Pseudonocardiaceae</taxon>
        <taxon>Actinomycetospora</taxon>
    </lineage>
</organism>
<accession>A0ABU8N4F6</accession>
<dbReference type="PANTHER" id="PTHR43464">
    <property type="entry name" value="METHYLTRANSFERASE"/>
    <property type="match status" value="1"/>
</dbReference>
<dbReference type="RefSeq" id="WP_337713743.1">
    <property type="nucleotide sequence ID" value="NZ_JBBEGL010000003.1"/>
</dbReference>
<feature type="domain" description="Methyltransferase" evidence="1">
    <location>
        <begin position="65"/>
        <end position="155"/>
    </location>
</feature>
<name>A0ABU8N4F6_9PSEU</name>
<dbReference type="Pfam" id="PF13649">
    <property type="entry name" value="Methyltransf_25"/>
    <property type="match status" value="1"/>
</dbReference>
<sequence>MDSATDGPARLALLDAGTDVAVTRRVYDEWAPTYDGDDVGVLMGHMTAAQVAERVASLVRPGTEVLDAACGTGAVGAELAARGFRSIDGLDLSPGMLRLARRRGVYHDLGPADLRRTTPGAGSKYGVVTCVGAFAPGHLGPGALVGLVRVIRPDGFLVATVAEETWAAEGYDRVLARLVADGYAHLVEQTDTEDPAGPGRLLVLSAREVPGPGRSVIWIP</sequence>
<dbReference type="EMBL" id="JBBEGL010000003">
    <property type="protein sequence ID" value="MEJ2887261.1"/>
    <property type="molecule type" value="Genomic_DNA"/>
</dbReference>
<dbReference type="GO" id="GO:0032259">
    <property type="term" value="P:methylation"/>
    <property type="evidence" value="ECO:0007669"/>
    <property type="project" value="UniProtKB-KW"/>
</dbReference>
<gene>
    <name evidence="2" type="ORF">WCD41_12455</name>
</gene>
<dbReference type="GO" id="GO:0008168">
    <property type="term" value="F:methyltransferase activity"/>
    <property type="evidence" value="ECO:0007669"/>
    <property type="project" value="UniProtKB-KW"/>
</dbReference>